<accession>A0A9D5CAH8</accession>
<reference evidence="2" key="1">
    <citation type="submission" date="2021-03" db="EMBL/GenBank/DDBJ databases">
        <authorList>
            <person name="Li Z."/>
            <person name="Yang C."/>
        </authorList>
    </citation>
    <scope>NUCLEOTIDE SEQUENCE</scope>
    <source>
        <strain evidence="2">Dzin_1.0</strain>
        <tissue evidence="2">Leaf</tissue>
    </source>
</reference>
<evidence type="ECO:0000313" key="3">
    <source>
        <dbReference type="Proteomes" id="UP001085076"/>
    </source>
</evidence>
<protein>
    <submittedName>
        <fullName evidence="2">Uncharacterized protein</fullName>
    </submittedName>
</protein>
<evidence type="ECO:0000313" key="2">
    <source>
        <dbReference type="EMBL" id="KAJ0968830.1"/>
    </source>
</evidence>
<sequence>MFFSSSSSSTIHQMSSQMINSPSNFPILHKVLPSRNPLNFSSRLHPIISSSSTQSKQEHAQASITTPPQTSTQKLNFQTLETCKLSISRYPDFQYNATGGKGTGSGYKEDTTDHDIQVSFDTQTLYIPPLQSSTTRFLGLPLPPFLRVEIIPQLLHGTINQQTGKVELQFKAKFCFSVGSVYKAPPLLVETILTSEESKGEMKSGRGQRMDGEGKCKLVGVAMVEPVNDVLMNSFLGLPTECIADLNACISIS</sequence>
<dbReference type="PANTHER" id="PTHR35320:SF1">
    <property type="entry name" value="ATP-DEPENDENT CLP PROTEASE ATP-BINDING SUBUNIT"/>
    <property type="match status" value="1"/>
</dbReference>
<organism evidence="2 3">
    <name type="scientific">Dioscorea zingiberensis</name>
    <dbReference type="NCBI Taxonomy" id="325984"/>
    <lineage>
        <taxon>Eukaryota</taxon>
        <taxon>Viridiplantae</taxon>
        <taxon>Streptophyta</taxon>
        <taxon>Embryophyta</taxon>
        <taxon>Tracheophyta</taxon>
        <taxon>Spermatophyta</taxon>
        <taxon>Magnoliopsida</taxon>
        <taxon>Liliopsida</taxon>
        <taxon>Dioscoreales</taxon>
        <taxon>Dioscoreaceae</taxon>
        <taxon>Dioscorea</taxon>
    </lineage>
</organism>
<keyword evidence="3" id="KW-1185">Reference proteome</keyword>
<dbReference type="EMBL" id="JAGGNH010000006">
    <property type="protein sequence ID" value="KAJ0968830.1"/>
    <property type="molecule type" value="Genomic_DNA"/>
</dbReference>
<proteinExistence type="predicted"/>
<feature type="region of interest" description="Disordered" evidence="1">
    <location>
        <begin position="50"/>
        <end position="71"/>
    </location>
</feature>
<evidence type="ECO:0000256" key="1">
    <source>
        <dbReference type="SAM" id="MobiDB-lite"/>
    </source>
</evidence>
<comment type="caution">
    <text evidence="2">The sequence shown here is derived from an EMBL/GenBank/DDBJ whole genome shotgun (WGS) entry which is preliminary data.</text>
</comment>
<name>A0A9D5CAH8_9LILI</name>
<feature type="compositionally biased region" description="Polar residues" evidence="1">
    <location>
        <begin position="60"/>
        <end position="71"/>
    </location>
</feature>
<dbReference type="PANTHER" id="PTHR35320">
    <property type="entry name" value="ATP-DEPENDENT CLP PROTEASE ATP-BINDING SUBUNIT"/>
    <property type="match status" value="1"/>
</dbReference>
<gene>
    <name evidence="2" type="ORF">J5N97_021707</name>
</gene>
<reference evidence="2" key="2">
    <citation type="journal article" date="2022" name="Hortic Res">
        <title>The genome of Dioscorea zingiberensis sheds light on the biosynthesis, origin and evolution of the medicinally important diosgenin saponins.</title>
        <authorList>
            <person name="Li Y."/>
            <person name="Tan C."/>
            <person name="Li Z."/>
            <person name="Guo J."/>
            <person name="Li S."/>
            <person name="Chen X."/>
            <person name="Wang C."/>
            <person name="Dai X."/>
            <person name="Yang H."/>
            <person name="Song W."/>
            <person name="Hou L."/>
            <person name="Xu J."/>
            <person name="Tong Z."/>
            <person name="Xu A."/>
            <person name="Yuan X."/>
            <person name="Wang W."/>
            <person name="Yang Q."/>
            <person name="Chen L."/>
            <person name="Sun Z."/>
            <person name="Wang K."/>
            <person name="Pan B."/>
            <person name="Chen J."/>
            <person name="Bao Y."/>
            <person name="Liu F."/>
            <person name="Qi X."/>
            <person name="Gang D.R."/>
            <person name="Wen J."/>
            <person name="Li J."/>
        </authorList>
    </citation>
    <scope>NUCLEOTIDE SEQUENCE</scope>
    <source>
        <strain evidence="2">Dzin_1.0</strain>
    </source>
</reference>
<dbReference type="OrthoDB" id="2019561at2759"/>
<dbReference type="Proteomes" id="UP001085076">
    <property type="component" value="Miscellaneous, Linkage group lg06"/>
</dbReference>
<dbReference type="AlphaFoldDB" id="A0A9D5CAH8"/>